<dbReference type="Gene3D" id="1.10.579.10">
    <property type="entry name" value="DNA Cyclobutane Dipyrimidine Photolyase, subunit A, domain 3"/>
    <property type="match status" value="1"/>
</dbReference>
<feature type="compositionally biased region" description="Gly residues" evidence="7">
    <location>
        <begin position="627"/>
        <end position="655"/>
    </location>
</feature>
<dbReference type="InterPro" id="IPR006050">
    <property type="entry name" value="DNA_photolyase_N"/>
</dbReference>
<keyword evidence="3 5" id="KW-0274">FAD</keyword>
<dbReference type="InterPro" id="IPR014729">
    <property type="entry name" value="Rossmann-like_a/b/a_fold"/>
</dbReference>
<feature type="domain" description="Photolyase/cryptochrome alpha/beta" evidence="8">
    <location>
        <begin position="35"/>
        <end position="198"/>
    </location>
</feature>
<dbReference type="PRINTS" id="PR00147">
    <property type="entry name" value="DNAPHOTLYASE"/>
</dbReference>
<evidence type="ECO:0000259" key="8">
    <source>
        <dbReference type="PROSITE" id="PS51645"/>
    </source>
</evidence>
<dbReference type="InterPro" id="IPR005101">
    <property type="entry name" value="Cryptochr/Photolyase_FAD-bd"/>
</dbReference>
<name>A0A9N9QD98_9HELO</name>
<dbReference type="NCBIfam" id="TIGR02765">
    <property type="entry name" value="crypto_DASH"/>
    <property type="match status" value="1"/>
</dbReference>
<dbReference type="GO" id="GO:0003684">
    <property type="term" value="F:damaged DNA binding"/>
    <property type="evidence" value="ECO:0007669"/>
    <property type="project" value="TreeGrafter"/>
</dbReference>
<evidence type="ECO:0000256" key="6">
    <source>
        <dbReference type="RuleBase" id="RU367151"/>
    </source>
</evidence>
<dbReference type="Proteomes" id="UP000701801">
    <property type="component" value="Unassembled WGS sequence"/>
</dbReference>
<dbReference type="InterPro" id="IPR014133">
    <property type="entry name" value="Cry_DASH"/>
</dbReference>
<evidence type="ECO:0000256" key="5">
    <source>
        <dbReference type="PIRSR" id="PIRSR602081-1"/>
    </source>
</evidence>
<keyword evidence="4 6" id="KW-0157">Chromophore</keyword>
<dbReference type="PROSITE" id="PS51645">
    <property type="entry name" value="PHR_CRY_ALPHA_BETA"/>
    <property type="match status" value="1"/>
</dbReference>
<feature type="binding site" evidence="5">
    <location>
        <begin position="333"/>
        <end position="337"/>
    </location>
    <ligand>
        <name>FAD</name>
        <dbReference type="ChEBI" id="CHEBI:57692"/>
    </ligand>
</feature>
<evidence type="ECO:0000313" key="10">
    <source>
        <dbReference type="Proteomes" id="UP000701801"/>
    </source>
</evidence>
<feature type="binding site" evidence="5">
    <location>
        <begin position="496"/>
        <end position="498"/>
    </location>
    <ligand>
        <name>FAD</name>
        <dbReference type="ChEBI" id="CHEBI:57692"/>
    </ligand>
</feature>
<dbReference type="InterPro" id="IPR002081">
    <property type="entry name" value="Cryptochrome/DNA_photolyase_1"/>
</dbReference>
<dbReference type="GO" id="GO:0003904">
    <property type="term" value="F:deoxyribodipyrimidine photo-lyase activity"/>
    <property type="evidence" value="ECO:0007669"/>
    <property type="project" value="TreeGrafter"/>
</dbReference>
<keyword evidence="10" id="KW-1185">Reference proteome</keyword>
<dbReference type="Pfam" id="PF03441">
    <property type="entry name" value="FAD_binding_7"/>
    <property type="match status" value="1"/>
</dbReference>
<evidence type="ECO:0000256" key="7">
    <source>
        <dbReference type="SAM" id="MobiDB-lite"/>
    </source>
</evidence>
<feature type="compositionally biased region" description="Basic and acidic residues" evidence="7">
    <location>
        <begin position="664"/>
        <end position="682"/>
    </location>
</feature>
<dbReference type="EMBL" id="CAJVRM010000744">
    <property type="protein sequence ID" value="CAG8983924.1"/>
    <property type="molecule type" value="Genomic_DNA"/>
</dbReference>
<comment type="cofactor">
    <cofactor evidence="5 6">
        <name>FAD</name>
        <dbReference type="ChEBI" id="CHEBI:57692"/>
    </cofactor>
    <text evidence="5 6">Binds 1 FAD per subunit.</text>
</comment>
<dbReference type="OrthoDB" id="435881at2759"/>
<sequence>MLIVSLVWRVPRKSQNLTLRFSVQRFLATKMAPKNVLIYLLRRDLRLSDNPIFHSLSKNKDHGFTHVLPLYVFAAQQLEVKGFIPDDENLKSPYPEARSSVGGFWRTGPHRAKFLSETVSDLKETLEGVGSGLCIRVGMLSEVVEELITGFQKNEGTKVGAVWLTSEEGVEEKRDERATRKVCEERDIEFKVWLDEKYLKDDRDLPFSNPQDAPDVFTAYRMTVEPLRYALRDVLPTSAKGTLPDFPADAEIPAQHSPFRIPDTAEGLMDALMKPLAAPLIPTPPECPKEYPNSHPLSGGETHALARLEHLITTGAINTYKETRNGLMGTEFSTKLSAYLVLGSITSRQIHASLVEFEDGTAKDGKWKDVEGYGKGENAGTKSIRFELLWRDYMRLCNVKFGYKLFRIGGFRDSADRWVSPQKPGNGQTKEYIKEMVERFLSGTTGMGLIDASQRELYYTGYTSNRARQNAASFLAKHLWVDWRIGAEWYESMLVDYDVSSNWGNWQYLSGVGNDPRGEARIFNPVKQAFDYDPNATYVKTWVPELRGLTDPGEIFQPWTVRDEKKKAELGLTGLPSVEKPLKKIEFTVGKRGRHLGRINRGGHSRGGRVPDGAAPGNDGNQRSTETGGGRGGGQSRGGYGGRGYGGRGFGGGSRGHYRGFGRGRGEVRDLRTGNMDKDRAAGDSSAPDGVVE</sequence>
<dbReference type="Pfam" id="PF00875">
    <property type="entry name" value="DNA_photolyase"/>
    <property type="match status" value="1"/>
</dbReference>
<dbReference type="PANTHER" id="PTHR11455:SF22">
    <property type="entry name" value="CRYPTOCHROME DASH"/>
    <property type="match status" value="1"/>
</dbReference>
<evidence type="ECO:0000256" key="3">
    <source>
        <dbReference type="ARBA" id="ARBA00022827"/>
    </source>
</evidence>
<dbReference type="AlphaFoldDB" id="A0A9N9QD98"/>
<comment type="similarity">
    <text evidence="1 6">Belongs to the DNA photolyase class-1 family.</text>
</comment>
<dbReference type="GO" id="GO:0000719">
    <property type="term" value="P:photoreactive repair"/>
    <property type="evidence" value="ECO:0007669"/>
    <property type="project" value="TreeGrafter"/>
</dbReference>
<keyword evidence="2 5" id="KW-0285">Flavoprotein</keyword>
<dbReference type="SUPFAM" id="SSF48173">
    <property type="entry name" value="Cryptochrome/photolyase FAD-binding domain"/>
    <property type="match status" value="1"/>
</dbReference>
<organism evidence="9 10">
    <name type="scientific">Hymenoscyphus albidus</name>
    <dbReference type="NCBI Taxonomy" id="595503"/>
    <lineage>
        <taxon>Eukaryota</taxon>
        <taxon>Fungi</taxon>
        <taxon>Dikarya</taxon>
        <taxon>Ascomycota</taxon>
        <taxon>Pezizomycotina</taxon>
        <taxon>Leotiomycetes</taxon>
        <taxon>Helotiales</taxon>
        <taxon>Helotiaceae</taxon>
        <taxon>Hymenoscyphus</taxon>
    </lineage>
</organism>
<reference evidence="9" key="1">
    <citation type="submission" date="2021-07" db="EMBL/GenBank/DDBJ databases">
        <authorList>
            <person name="Durling M."/>
        </authorList>
    </citation>
    <scope>NUCLEOTIDE SEQUENCE</scope>
</reference>
<dbReference type="Gene3D" id="3.40.50.620">
    <property type="entry name" value="HUPs"/>
    <property type="match status" value="1"/>
</dbReference>
<feature type="binding site" evidence="5">
    <location>
        <position position="320"/>
    </location>
    <ligand>
        <name>FAD</name>
        <dbReference type="ChEBI" id="CHEBI:57692"/>
    </ligand>
</feature>
<dbReference type="GO" id="GO:0071949">
    <property type="term" value="F:FAD binding"/>
    <property type="evidence" value="ECO:0007669"/>
    <property type="project" value="TreeGrafter"/>
</dbReference>
<evidence type="ECO:0000256" key="2">
    <source>
        <dbReference type="ARBA" id="ARBA00022630"/>
    </source>
</evidence>
<proteinExistence type="inferred from homology"/>
<evidence type="ECO:0000256" key="4">
    <source>
        <dbReference type="ARBA" id="ARBA00022991"/>
    </source>
</evidence>
<gene>
    <name evidence="9" type="ORF">HYALB_00006891</name>
</gene>
<dbReference type="InterPro" id="IPR036155">
    <property type="entry name" value="Crypto/Photolyase_N_sf"/>
</dbReference>
<feature type="region of interest" description="Disordered" evidence="7">
    <location>
        <begin position="593"/>
        <end position="693"/>
    </location>
</feature>
<protein>
    <recommendedName>
        <fullName evidence="6">Cryptochrome DASH</fullName>
    </recommendedName>
</protein>
<dbReference type="SUPFAM" id="SSF52425">
    <property type="entry name" value="Cryptochrome/photolyase, N-terminal domain"/>
    <property type="match status" value="1"/>
</dbReference>
<comment type="function">
    <text evidence="6">May have a photoreceptor function.</text>
</comment>
<comment type="caution">
    <text evidence="9">The sequence shown here is derived from an EMBL/GenBank/DDBJ whole genome shotgun (WGS) entry which is preliminary data.</text>
</comment>
<evidence type="ECO:0000256" key="1">
    <source>
        <dbReference type="ARBA" id="ARBA00005862"/>
    </source>
</evidence>
<dbReference type="PANTHER" id="PTHR11455">
    <property type="entry name" value="CRYPTOCHROME"/>
    <property type="match status" value="1"/>
</dbReference>
<comment type="cofactor">
    <cofactor evidence="6">
        <name>(6R)-5,10-methylene-5,6,7,8-tetrahydrofolate</name>
        <dbReference type="ChEBI" id="CHEBI:15636"/>
    </cofactor>
    <text evidence="6">Binds 1 5,10-methenyltetrahydrofolate (MTHF) per subunit.</text>
</comment>
<feature type="compositionally biased region" description="Basic residues" evidence="7">
    <location>
        <begin position="593"/>
        <end position="607"/>
    </location>
</feature>
<dbReference type="InterPro" id="IPR036134">
    <property type="entry name" value="Crypto/Photolyase_FAD-like_sf"/>
</dbReference>
<evidence type="ECO:0000313" key="9">
    <source>
        <dbReference type="EMBL" id="CAG8983924.1"/>
    </source>
</evidence>
<accession>A0A9N9QD98</accession>
<dbReference type="Gene3D" id="1.25.40.80">
    <property type="match status" value="1"/>
</dbReference>